<proteinExistence type="predicted"/>
<organism evidence="1 2">
    <name type="scientific">Mycolicibacterium conceptionense</name>
    <dbReference type="NCBI Taxonomy" id="451644"/>
    <lineage>
        <taxon>Bacteria</taxon>
        <taxon>Bacillati</taxon>
        <taxon>Actinomycetota</taxon>
        <taxon>Actinomycetes</taxon>
        <taxon>Mycobacteriales</taxon>
        <taxon>Mycobacteriaceae</taxon>
        <taxon>Mycolicibacterium</taxon>
    </lineage>
</organism>
<sequence>MSTVYYNEEAFFDAWRKGVRIAGPLYFGDGHAANVETAKSKYDLAPDYDAVVSALGVTPRQVVNGVVSGSR</sequence>
<accession>A0A1A1YIE2</accession>
<comment type="caution">
    <text evidence="1">The sequence shown here is derived from an EMBL/GenBank/DDBJ whole genome shotgun (WGS) entry which is preliminary data.</text>
</comment>
<evidence type="ECO:0000313" key="2">
    <source>
        <dbReference type="Proteomes" id="UP000093779"/>
    </source>
</evidence>
<protein>
    <submittedName>
        <fullName evidence="1">Uncharacterized protein</fullName>
    </submittedName>
</protein>
<dbReference type="AlphaFoldDB" id="A0A1A1YIE2"/>
<evidence type="ECO:0000313" key="1">
    <source>
        <dbReference type="EMBL" id="OBF24927.1"/>
    </source>
</evidence>
<dbReference type="RefSeq" id="WP_064895183.1">
    <property type="nucleotide sequence ID" value="NZ_JBEUKP010000016.1"/>
</dbReference>
<dbReference type="Proteomes" id="UP000093779">
    <property type="component" value="Unassembled WGS sequence"/>
</dbReference>
<reference evidence="1 2" key="1">
    <citation type="submission" date="2016-06" db="EMBL/GenBank/DDBJ databases">
        <authorList>
            <person name="Kjaerup R.B."/>
            <person name="Dalgaard T.S."/>
            <person name="Juul-Madsen H.R."/>
        </authorList>
    </citation>
    <scope>NUCLEOTIDE SEQUENCE [LARGE SCALE GENOMIC DNA]</scope>
    <source>
        <strain evidence="1 2">ACS1953</strain>
    </source>
</reference>
<dbReference type="EMBL" id="LZHX01000032">
    <property type="protein sequence ID" value="OBF24927.1"/>
    <property type="molecule type" value="Genomic_DNA"/>
</dbReference>
<name>A0A1A1YIE2_9MYCO</name>
<gene>
    <name evidence="1" type="ORF">A5726_08195</name>
</gene>